<evidence type="ECO:0000313" key="3">
    <source>
        <dbReference type="Proteomes" id="UP001150569"/>
    </source>
</evidence>
<keyword evidence="3" id="KW-1185">Reference proteome</keyword>
<sequence length="217" mass="23255">METSTPTRGNMVESLQSQAPGSAVTGVEPAVLQAEVPGAAVEGVNPYAAHAESTPSNIVSRDENKHDDKITPFLHKVRQVFRRVNPSHDRRKDDEGADRAEYASTSRDAEVAQGSQAPEVSRSRRFKFGRTLSLMFTRTLDDMERPSQRSQALHSGAAATTSSAAREEVKTNVPVTLTPLAETEAPPTPAPTTEAEAPASPPHFAEAEAVAVDSVRT</sequence>
<accession>A0A9W8AAY7</accession>
<feature type="compositionally biased region" description="Basic and acidic residues" evidence="1">
    <location>
        <begin position="60"/>
        <end position="70"/>
    </location>
</feature>
<feature type="compositionally biased region" description="Basic and acidic residues" evidence="1">
    <location>
        <begin position="86"/>
        <end position="101"/>
    </location>
</feature>
<dbReference type="Proteomes" id="UP001150569">
    <property type="component" value="Unassembled WGS sequence"/>
</dbReference>
<feature type="region of interest" description="Disordered" evidence="1">
    <location>
        <begin position="46"/>
        <end position="124"/>
    </location>
</feature>
<gene>
    <name evidence="2" type="ORF">IWQ60_002644</name>
</gene>
<evidence type="ECO:0000256" key="1">
    <source>
        <dbReference type="SAM" id="MobiDB-lite"/>
    </source>
</evidence>
<comment type="caution">
    <text evidence="2">The sequence shown here is derived from an EMBL/GenBank/DDBJ whole genome shotgun (WGS) entry which is preliminary data.</text>
</comment>
<feature type="compositionally biased region" description="Polar residues" evidence="1">
    <location>
        <begin position="1"/>
        <end position="20"/>
    </location>
</feature>
<proteinExistence type="predicted"/>
<name>A0A9W8AAY7_9FUNG</name>
<feature type="region of interest" description="Disordered" evidence="1">
    <location>
        <begin position="140"/>
        <end position="204"/>
    </location>
</feature>
<protein>
    <submittedName>
        <fullName evidence="2">Uncharacterized protein</fullName>
    </submittedName>
</protein>
<evidence type="ECO:0000313" key="2">
    <source>
        <dbReference type="EMBL" id="KAJ1927785.1"/>
    </source>
</evidence>
<feature type="region of interest" description="Disordered" evidence="1">
    <location>
        <begin position="1"/>
        <end position="23"/>
    </location>
</feature>
<dbReference type="EMBL" id="JANBPT010000102">
    <property type="protein sequence ID" value="KAJ1927785.1"/>
    <property type="molecule type" value="Genomic_DNA"/>
</dbReference>
<organism evidence="2 3">
    <name type="scientific">Tieghemiomyces parasiticus</name>
    <dbReference type="NCBI Taxonomy" id="78921"/>
    <lineage>
        <taxon>Eukaryota</taxon>
        <taxon>Fungi</taxon>
        <taxon>Fungi incertae sedis</taxon>
        <taxon>Zoopagomycota</taxon>
        <taxon>Kickxellomycotina</taxon>
        <taxon>Dimargaritomycetes</taxon>
        <taxon>Dimargaritales</taxon>
        <taxon>Dimargaritaceae</taxon>
        <taxon>Tieghemiomyces</taxon>
    </lineage>
</organism>
<dbReference type="AlphaFoldDB" id="A0A9W8AAY7"/>
<reference evidence="2" key="1">
    <citation type="submission" date="2022-07" db="EMBL/GenBank/DDBJ databases">
        <title>Phylogenomic reconstructions and comparative analyses of Kickxellomycotina fungi.</title>
        <authorList>
            <person name="Reynolds N.K."/>
            <person name="Stajich J.E."/>
            <person name="Barry K."/>
            <person name="Grigoriev I.V."/>
            <person name="Crous P."/>
            <person name="Smith M.E."/>
        </authorList>
    </citation>
    <scope>NUCLEOTIDE SEQUENCE</scope>
    <source>
        <strain evidence="2">RSA 861</strain>
    </source>
</reference>
<feature type="compositionally biased region" description="Low complexity" evidence="1">
    <location>
        <begin position="176"/>
        <end position="198"/>
    </location>
</feature>